<dbReference type="EMBL" id="MPIN01000003">
    <property type="protein sequence ID" value="OJH40167.1"/>
    <property type="molecule type" value="Genomic_DNA"/>
</dbReference>
<gene>
    <name evidence="1" type="ORF">BON30_14010</name>
</gene>
<organism evidence="1 2">
    <name type="scientific">Cystobacter ferrugineus</name>
    <dbReference type="NCBI Taxonomy" id="83449"/>
    <lineage>
        <taxon>Bacteria</taxon>
        <taxon>Pseudomonadati</taxon>
        <taxon>Myxococcota</taxon>
        <taxon>Myxococcia</taxon>
        <taxon>Myxococcales</taxon>
        <taxon>Cystobacterineae</taxon>
        <taxon>Archangiaceae</taxon>
        <taxon>Cystobacter</taxon>
    </lineage>
</organism>
<sequence length="142" mass="15777">MNDDPHDLARFVRAQDDGGTYDRALTELRRGRKTSHWMWFVFPQIAGLGRSSMAQRYAIASLDEARAYLAHPTLGPRLVECARVVAGTSAPSAEAIFGDIDAQKLRSSMTLFLRADPSQPVFQRVLDAFFGGKADEATDRLF</sequence>
<dbReference type="Proteomes" id="UP000182229">
    <property type="component" value="Unassembled WGS sequence"/>
</dbReference>
<reference evidence="2" key="1">
    <citation type="submission" date="2016-11" db="EMBL/GenBank/DDBJ databases">
        <authorList>
            <person name="Shukria A."/>
            <person name="Stevens D.C."/>
        </authorList>
    </citation>
    <scope>NUCLEOTIDE SEQUENCE [LARGE SCALE GENOMIC DNA]</scope>
    <source>
        <strain evidence="2">Cbfe23</strain>
    </source>
</reference>
<dbReference type="SUPFAM" id="SSF140736">
    <property type="entry name" value="Rv1873-like"/>
    <property type="match status" value="1"/>
</dbReference>
<comment type="caution">
    <text evidence="1">The sequence shown here is derived from an EMBL/GenBank/DDBJ whole genome shotgun (WGS) entry which is preliminary data.</text>
</comment>
<dbReference type="AlphaFoldDB" id="A0A1L9BD31"/>
<reference evidence="1 2" key="2">
    <citation type="submission" date="2016-12" db="EMBL/GenBank/DDBJ databases">
        <title>Draft Genome Sequence of Cystobacter ferrugineus Strain Cbfe23.</title>
        <authorList>
            <person name="Akbar S."/>
            <person name="Dowd S.E."/>
            <person name="Stevens D.C."/>
        </authorList>
    </citation>
    <scope>NUCLEOTIDE SEQUENCE [LARGE SCALE GENOMIC DNA]</scope>
    <source>
        <strain evidence="1 2">Cbfe23</strain>
    </source>
</reference>
<evidence type="ECO:0000313" key="2">
    <source>
        <dbReference type="Proteomes" id="UP000182229"/>
    </source>
</evidence>
<evidence type="ECO:0000313" key="1">
    <source>
        <dbReference type="EMBL" id="OJH40167.1"/>
    </source>
</evidence>
<dbReference type="STRING" id="83449.BON30_14010"/>
<dbReference type="RefSeq" id="WP_071898802.1">
    <property type="nucleotide sequence ID" value="NZ_MPIN01000003.1"/>
</dbReference>
<dbReference type="OrthoDB" id="9801870at2"/>
<dbReference type="InterPro" id="IPR014937">
    <property type="entry name" value="DUF1810"/>
</dbReference>
<protein>
    <submittedName>
        <fullName evidence="1">Calpastatin</fullName>
    </submittedName>
</protein>
<dbReference type="InterPro" id="IPR036287">
    <property type="entry name" value="Rv1873-like_sf"/>
</dbReference>
<dbReference type="Pfam" id="PF08837">
    <property type="entry name" value="DUF1810"/>
    <property type="match status" value="1"/>
</dbReference>
<proteinExistence type="predicted"/>
<dbReference type="Gene3D" id="1.25.40.380">
    <property type="entry name" value="Protein of unknown function DUF1810"/>
    <property type="match status" value="1"/>
</dbReference>
<dbReference type="PIRSF" id="PIRSF008546">
    <property type="entry name" value="UCP008546"/>
    <property type="match status" value="1"/>
</dbReference>
<keyword evidence="2" id="KW-1185">Reference proteome</keyword>
<name>A0A1L9BD31_9BACT</name>
<accession>A0A1L9BD31</accession>